<evidence type="ECO:0000259" key="8">
    <source>
        <dbReference type="Pfam" id="PF18955"/>
    </source>
</evidence>
<dbReference type="InterPro" id="IPR022930">
    <property type="entry name" value="UPF0316"/>
</dbReference>
<keyword evidence="10" id="KW-1185">Reference proteome</keyword>
<comment type="caution">
    <text evidence="9">The sequence shown here is derived from an EMBL/GenBank/DDBJ whole genome shotgun (WGS) entry which is preliminary data.</text>
</comment>
<dbReference type="EMBL" id="LGCL01000007">
    <property type="protein sequence ID" value="KPL80061.1"/>
    <property type="molecule type" value="Genomic_DNA"/>
</dbReference>
<feature type="transmembrane region" description="Helical" evidence="6">
    <location>
        <begin position="67"/>
        <end position="87"/>
    </location>
</feature>
<reference evidence="9 10" key="1">
    <citation type="submission" date="2015-07" db="EMBL/GenBank/DDBJ databases">
        <title>Genome sequence of Ornatilinea apprima DSM 23815.</title>
        <authorList>
            <person name="Hemp J."/>
            <person name="Ward L.M."/>
            <person name="Pace L.A."/>
            <person name="Fischer W.W."/>
        </authorList>
    </citation>
    <scope>NUCLEOTIDE SEQUENCE [LARGE SCALE GENOMIC DNA]</scope>
    <source>
        <strain evidence="9 10">P3M-1</strain>
    </source>
</reference>
<feature type="transmembrane region" description="Helical" evidence="6">
    <location>
        <begin position="12"/>
        <end position="33"/>
    </location>
</feature>
<comment type="subcellular location">
    <subcellularLocation>
        <location evidence="1">Cell membrane</location>
        <topology evidence="1">Multi-pass membrane protein</topology>
    </subcellularLocation>
</comment>
<evidence type="ECO:0000256" key="6">
    <source>
        <dbReference type="SAM" id="Phobius"/>
    </source>
</evidence>
<feature type="transmembrane region" description="Helical" evidence="6">
    <location>
        <begin position="40"/>
        <end position="61"/>
    </location>
</feature>
<accession>A0A0P6XU15</accession>
<evidence type="ECO:0000313" key="10">
    <source>
        <dbReference type="Proteomes" id="UP000050417"/>
    </source>
</evidence>
<evidence type="ECO:0000256" key="2">
    <source>
        <dbReference type="ARBA" id="ARBA00022475"/>
    </source>
</evidence>
<dbReference type="InterPro" id="IPR044035">
    <property type="entry name" value="DUF5698"/>
</dbReference>
<keyword evidence="4 6" id="KW-1133">Transmembrane helix</keyword>
<keyword evidence="5 6" id="KW-0472">Membrane</keyword>
<dbReference type="AlphaFoldDB" id="A0A0P6XU15"/>
<dbReference type="CDD" id="cd16381">
    <property type="entry name" value="YitT_C_like_1"/>
    <property type="match status" value="1"/>
</dbReference>
<evidence type="ECO:0000256" key="3">
    <source>
        <dbReference type="ARBA" id="ARBA00022692"/>
    </source>
</evidence>
<keyword evidence="2" id="KW-1003">Cell membrane</keyword>
<gene>
    <name evidence="9" type="ORF">ADN00_01965</name>
</gene>
<keyword evidence="3 6" id="KW-0812">Transmembrane</keyword>
<dbReference type="RefSeq" id="WP_075061284.1">
    <property type="nucleotide sequence ID" value="NZ_LGCL01000007.1"/>
</dbReference>
<evidence type="ECO:0000313" key="9">
    <source>
        <dbReference type="EMBL" id="KPL80061.1"/>
    </source>
</evidence>
<feature type="domain" description="DUF2179" evidence="7">
    <location>
        <begin position="119"/>
        <end position="166"/>
    </location>
</feature>
<protein>
    <submittedName>
        <fullName evidence="9">Uncharacterized protein</fullName>
    </submittedName>
</protein>
<dbReference type="Pfam" id="PF18955">
    <property type="entry name" value="DUF5698"/>
    <property type="match status" value="1"/>
</dbReference>
<name>A0A0P6XU15_9CHLR</name>
<evidence type="ECO:0000256" key="4">
    <source>
        <dbReference type="ARBA" id="ARBA00022989"/>
    </source>
</evidence>
<dbReference type="OrthoDB" id="48231at2"/>
<proteinExistence type="predicted"/>
<dbReference type="Proteomes" id="UP000050417">
    <property type="component" value="Unassembled WGS sequence"/>
</dbReference>
<sequence>METLLSPQVWLWALAIFGLRVVNISLDTVRFLLVLRGKKLLTWILGFIQSIMYVVVISEVLSSMDNVLNIVAYAAGYSTGTTIGMWIEKRLAIGHVQLNIVSTTLGSAVAAALRANGFAVTEVPARGKDGTVTLLHADVNRNDVDNAETVILEADPTAFITAEDVRPMRAGFWRSSPNSKK</sequence>
<dbReference type="InterPro" id="IPR019264">
    <property type="entry name" value="DUF2179"/>
</dbReference>
<evidence type="ECO:0000256" key="1">
    <source>
        <dbReference type="ARBA" id="ARBA00004651"/>
    </source>
</evidence>
<evidence type="ECO:0000256" key="5">
    <source>
        <dbReference type="ARBA" id="ARBA00023136"/>
    </source>
</evidence>
<dbReference type="PANTHER" id="PTHR40060">
    <property type="entry name" value="UPF0316 PROTEIN YEBE"/>
    <property type="match status" value="1"/>
</dbReference>
<feature type="domain" description="DUF5698" evidence="8">
    <location>
        <begin position="28"/>
        <end position="85"/>
    </location>
</feature>
<evidence type="ECO:0000259" key="7">
    <source>
        <dbReference type="Pfam" id="PF10035"/>
    </source>
</evidence>
<dbReference type="Pfam" id="PF10035">
    <property type="entry name" value="DUF2179"/>
    <property type="match status" value="1"/>
</dbReference>
<organism evidence="9 10">
    <name type="scientific">Ornatilinea apprima</name>
    <dbReference type="NCBI Taxonomy" id="1134406"/>
    <lineage>
        <taxon>Bacteria</taxon>
        <taxon>Bacillati</taxon>
        <taxon>Chloroflexota</taxon>
        <taxon>Anaerolineae</taxon>
        <taxon>Anaerolineales</taxon>
        <taxon>Anaerolineaceae</taxon>
        <taxon>Ornatilinea</taxon>
    </lineage>
</organism>
<dbReference type="PANTHER" id="PTHR40060:SF1">
    <property type="entry name" value="UPF0316 PROTEIN YEBE"/>
    <property type="match status" value="1"/>
</dbReference>